<keyword evidence="4 9" id="KW-0057">Aromatic amino acid biosynthesis</keyword>
<dbReference type="EMBL" id="QZJW01000055">
    <property type="protein sequence ID" value="RJO59979.1"/>
    <property type="molecule type" value="Genomic_DNA"/>
</dbReference>
<dbReference type="PROSITE" id="PS51671">
    <property type="entry name" value="ACT"/>
    <property type="match status" value="1"/>
</dbReference>
<dbReference type="GO" id="GO:0009094">
    <property type="term" value="P:L-phenylalanine biosynthetic process"/>
    <property type="evidence" value="ECO:0007669"/>
    <property type="project" value="UniProtKB-UniPathway"/>
</dbReference>
<keyword evidence="5 9" id="KW-0584">Phenylalanine biosynthesis</keyword>
<dbReference type="GO" id="GO:0005737">
    <property type="term" value="C:cytoplasm"/>
    <property type="evidence" value="ECO:0007669"/>
    <property type="project" value="TreeGrafter"/>
</dbReference>
<evidence type="ECO:0000256" key="8">
    <source>
        <dbReference type="PIRSR" id="PIRSR001500-2"/>
    </source>
</evidence>
<dbReference type="SUPFAM" id="SSF55021">
    <property type="entry name" value="ACT-like"/>
    <property type="match status" value="1"/>
</dbReference>
<dbReference type="EC" id="4.2.1.51" evidence="2 9"/>
<dbReference type="Proteomes" id="UP000285655">
    <property type="component" value="Unassembled WGS sequence"/>
</dbReference>
<evidence type="ECO:0000256" key="7">
    <source>
        <dbReference type="ARBA" id="ARBA00047848"/>
    </source>
</evidence>
<dbReference type="PROSITE" id="PS51171">
    <property type="entry name" value="PREPHENATE_DEHYDR_3"/>
    <property type="match status" value="1"/>
</dbReference>
<feature type="domain" description="ACT" evidence="11">
    <location>
        <begin position="212"/>
        <end position="288"/>
    </location>
</feature>
<evidence type="ECO:0000256" key="4">
    <source>
        <dbReference type="ARBA" id="ARBA00023141"/>
    </source>
</evidence>
<comment type="pathway">
    <text evidence="1 9">Amino-acid biosynthesis; L-phenylalanine biosynthesis; phenylpyruvate from prephenate: step 1/1.</text>
</comment>
<reference evidence="12 13" key="1">
    <citation type="journal article" date="2017" name="ISME J.">
        <title>Energy and carbon metabolisms in a deep terrestrial subsurface fluid microbial community.</title>
        <authorList>
            <person name="Momper L."/>
            <person name="Jungbluth S.P."/>
            <person name="Lee M.D."/>
            <person name="Amend J.P."/>
        </authorList>
    </citation>
    <scope>NUCLEOTIDE SEQUENCE [LARGE SCALE GENOMIC DNA]</scope>
    <source>
        <strain evidence="12">SURF_29</strain>
    </source>
</reference>
<evidence type="ECO:0000256" key="3">
    <source>
        <dbReference type="ARBA" id="ARBA00022605"/>
    </source>
</evidence>
<dbReference type="NCBIfam" id="NF008865">
    <property type="entry name" value="PRK11898.1"/>
    <property type="match status" value="1"/>
</dbReference>
<keyword evidence="3 9" id="KW-0028">Amino-acid biosynthesis</keyword>
<evidence type="ECO:0000256" key="9">
    <source>
        <dbReference type="RuleBase" id="RU361254"/>
    </source>
</evidence>
<feature type="domain" description="Prephenate dehydratase" evidence="10">
    <location>
        <begin position="9"/>
        <end position="199"/>
    </location>
</feature>
<dbReference type="PROSITE" id="PS00858">
    <property type="entry name" value="PREPHENATE_DEHYDR_2"/>
    <property type="match status" value="1"/>
</dbReference>
<dbReference type="Pfam" id="PF01842">
    <property type="entry name" value="ACT"/>
    <property type="match status" value="1"/>
</dbReference>
<name>A0A419DA02_9BACT</name>
<dbReference type="CDD" id="cd04905">
    <property type="entry name" value="ACT_CM-PDT"/>
    <property type="match status" value="1"/>
</dbReference>
<evidence type="ECO:0000313" key="12">
    <source>
        <dbReference type="EMBL" id="RJO59979.1"/>
    </source>
</evidence>
<evidence type="ECO:0000256" key="2">
    <source>
        <dbReference type="ARBA" id="ARBA00013147"/>
    </source>
</evidence>
<evidence type="ECO:0000313" key="13">
    <source>
        <dbReference type="Proteomes" id="UP000285655"/>
    </source>
</evidence>
<evidence type="ECO:0000256" key="1">
    <source>
        <dbReference type="ARBA" id="ARBA00004741"/>
    </source>
</evidence>
<dbReference type="GO" id="GO:0004664">
    <property type="term" value="F:prephenate dehydratase activity"/>
    <property type="evidence" value="ECO:0007669"/>
    <property type="project" value="UniProtKB-UniRule"/>
</dbReference>
<accession>A0A419DA02</accession>
<gene>
    <name evidence="9 12" type="primary">pheA</name>
    <name evidence="12" type="ORF">C4544_06440</name>
</gene>
<feature type="site" description="Essential for prephenate dehydratase activity" evidence="8">
    <location>
        <position position="192"/>
    </location>
</feature>
<dbReference type="InterPro" id="IPR002912">
    <property type="entry name" value="ACT_dom"/>
</dbReference>
<dbReference type="Pfam" id="PF00800">
    <property type="entry name" value="PDT"/>
    <property type="match status" value="1"/>
</dbReference>
<keyword evidence="6 9" id="KW-0456">Lyase</keyword>
<dbReference type="UniPathway" id="UPA00121">
    <property type="reaction ID" value="UER00345"/>
</dbReference>
<protein>
    <recommendedName>
        <fullName evidence="2 9">Prephenate dehydratase</fullName>
        <shortName evidence="9">PDT</shortName>
        <ecNumber evidence="2 9">4.2.1.51</ecNumber>
    </recommendedName>
</protein>
<dbReference type="InterPro" id="IPR045865">
    <property type="entry name" value="ACT-like_dom_sf"/>
</dbReference>
<dbReference type="CDD" id="cd13630">
    <property type="entry name" value="PBP2_PDT_1"/>
    <property type="match status" value="1"/>
</dbReference>
<comment type="catalytic activity">
    <reaction evidence="7 9">
        <text>prephenate + H(+) = 3-phenylpyruvate + CO2 + H2O</text>
        <dbReference type="Rhea" id="RHEA:21648"/>
        <dbReference type="ChEBI" id="CHEBI:15377"/>
        <dbReference type="ChEBI" id="CHEBI:15378"/>
        <dbReference type="ChEBI" id="CHEBI:16526"/>
        <dbReference type="ChEBI" id="CHEBI:18005"/>
        <dbReference type="ChEBI" id="CHEBI:29934"/>
        <dbReference type="EC" id="4.2.1.51"/>
    </reaction>
</comment>
<organism evidence="12 13">
    <name type="scientific">candidate division WS5 bacterium</name>
    <dbReference type="NCBI Taxonomy" id="2093353"/>
    <lineage>
        <taxon>Bacteria</taxon>
        <taxon>candidate division WS5</taxon>
    </lineage>
</organism>
<dbReference type="PANTHER" id="PTHR21022">
    <property type="entry name" value="PREPHENATE DEHYDRATASE P PROTEIN"/>
    <property type="match status" value="1"/>
</dbReference>
<evidence type="ECO:0000256" key="5">
    <source>
        <dbReference type="ARBA" id="ARBA00023222"/>
    </source>
</evidence>
<evidence type="ECO:0000259" key="10">
    <source>
        <dbReference type="PROSITE" id="PS51171"/>
    </source>
</evidence>
<dbReference type="SUPFAM" id="SSF53850">
    <property type="entry name" value="Periplasmic binding protein-like II"/>
    <property type="match status" value="1"/>
</dbReference>
<dbReference type="InterPro" id="IPR018528">
    <property type="entry name" value="Preph_deHydtase_CS"/>
</dbReference>
<dbReference type="Gene3D" id="3.40.190.10">
    <property type="entry name" value="Periplasmic binding protein-like II"/>
    <property type="match status" value="2"/>
</dbReference>
<evidence type="ECO:0000259" key="11">
    <source>
        <dbReference type="PROSITE" id="PS51671"/>
    </source>
</evidence>
<dbReference type="InterPro" id="IPR008242">
    <property type="entry name" value="Chor_mutase/pphenate_deHydtase"/>
</dbReference>
<comment type="caution">
    <text evidence="12">The sequence shown here is derived from an EMBL/GenBank/DDBJ whole genome shotgun (WGS) entry which is preliminary data.</text>
</comment>
<evidence type="ECO:0000256" key="6">
    <source>
        <dbReference type="ARBA" id="ARBA00023239"/>
    </source>
</evidence>
<sequence>MLQQKTKEKIAVLGPEGTFSHQAAMNLNGNSEIRFYKTIHDVFDAVDREECHKGVVPIENSLGGSVGFTLDALLEYGLNIEQEEVVPIVHCLMAKKGTKKGDIQYICSHSQSYSQCEKYIRKNFPHADIIDTPSNGESARLVSSCHSRTESKSSINSGGNPEYAAIGPELAAEIYNLEILQKSIQDSKHNVTKFVVISKNKTQPSGCDRTSITVYPQVDKPGLLWEILGYFKENNVNLSKIESRPSKGKLGDYVFYIDFHGHASEKDPKKIIEQLEKVAQVKILGSYERKY</sequence>
<dbReference type="Gene3D" id="3.30.70.260">
    <property type="match status" value="1"/>
</dbReference>
<dbReference type="AlphaFoldDB" id="A0A419DA02"/>
<proteinExistence type="predicted"/>
<dbReference type="PIRSF" id="PIRSF001500">
    <property type="entry name" value="Chor_mut_pdt_Ppr"/>
    <property type="match status" value="1"/>
</dbReference>
<dbReference type="PANTHER" id="PTHR21022:SF19">
    <property type="entry name" value="PREPHENATE DEHYDRATASE-RELATED"/>
    <property type="match status" value="1"/>
</dbReference>
<dbReference type="InterPro" id="IPR001086">
    <property type="entry name" value="Preph_deHydtase"/>
</dbReference>